<protein>
    <recommendedName>
        <fullName evidence="1">PurM-like N-terminal domain-containing protein</fullName>
    </recommendedName>
</protein>
<dbReference type="Gene3D" id="3.30.1330.10">
    <property type="entry name" value="PurM-like, N-terminal domain"/>
    <property type="match status" value="1"/>
</dbReference>
<dbReference type="SUPFAM" id="SSF55326">
    <property type="entry name" value="PurM N-terminal domain-like"/>
    <property type="match status" value="1"/>
</dbReference>
<sequence>MKELEFVRYISKKFRTRPPVVRGIGDDCAVLEYTKDKYMLLTCDMIIEGTHFTKKATPYQIGWKA</sequence>
<dbReference type="Pfam" id="PF00586">
    <property type="entry name" value="AIRS"/>
    <property type="match status" value="1"/>
</dbReference>
<organism evidence="2">
    <name type="scientific">marine sediment metagenome</name>
    <dbReference type="NCBI Taxonomy" id="412755"/>
    <lineage>
        <taxon>unclassified sequences</taxon>
        <taxon>metagenomes</taxon>
        <taxon>ecological metagenomes</taxon>
    </lineage>
</organism>
<proteinExistence type="predicted"/>
<dbReference type="AlphaFoldDB" id="X0YTY8"/>
<dbReference type="PANTHER" id="PTHR30270">
    <property type="entry name" value="THIAMINE-MONOPHOSPHATE KINASE"/>
    <property type="match status" value="1"/>
</dbReference>
<dbReference type="GO" id="GO:0009228">
    <property type="term" value="P:thiamine biosynthetic process"/>
    <property type="evidence" value="ECO:0007669"/>
    <property type="project" value="InterPro"/>
</dbReference>
<dbReference type="GO" id="GO:0009030">
    <property type="term" value="F:thiamine-phosphate kinase activity"/>
    <property type="evidence" value="ECO:0007669"/>
    <property type="project" value="InterPro"/>
</dbReference>
<dbReference type="InterPro" id="IPR016188">
    <property type="entry name" value="PurM-like_N"/>
</dbReference>
<dbReference type="PANTHER" id="PTHR30270:SF0">
    <property type="entry name" value="THIAMINE-MONOPHOSPHATE KINASE"/>
    <property type="match status" value="1"/>
</dbReference>
<dbReference type="InterPro" id="IPR036921">
    <property type="entry name" value="PurM-like_N_sf"/>
</dbReference>
<name>X0YTY8_9ZZZZ</name>
<dbReference type="InterPro" id="IPR006283">
    <property type="entry name" value="ThiL-like"/>
</dbReference>
<comment type="caution">
    <text evidence="2">The sequence shown here is derived from an EMBL/GenBank/DDBJ whole genome shotgun (WGS) entry which is preliminary data.</text>
</comment>
<evidence type="ECO:0000259" key="1">
    <source>
        <dbReference type="Pfam" id="PF00586"/>
    </source>
</evidence>
<reference evidence="2" key="1">
    <citation type="journal article" date="2014" name="Front. Microbiol.">
        <title>High frequency of phylogenetically diverse reductive dehalogenase-homologous genes in deep subseafloor sedimentary metagenomes.</title>
        <authorList>
            <person name="Kawai M."/>
            <person name="Futagami T."/>
            <person name="Toyoda A."/>
            <person name="Takaki Y."/>
            <person name="Nishi S."/>
            <person name="Hori S."/>
            <person name="Arai W."/>
            <person name="Tsubouchi T."/>
            <person name="Morono Y."/>
            <person name="Uchiyama I."/>
            <person name="Ito T."/>
            <person name="Fujiyama A."/>
            <person name="Inagaki F."/>
            <person name="Takami H."/>
        </authorList>
    </citation>
    <scope>NUCLEOTIDE SEQUENCE</scope>
    <source>
        <strain evidence="2">Expedition CK06-06</strain>
    </source>
</reference>
<gene>
    <name evidence="2" type="ORF">S01H1_75556</name>
</gene>
<evidence type="ECO:0000313" key="2">
    <source>
        <dbReference type="EMBL" id="GAG50192.1"/>
    </source>
</evidence>
<feature type="non-terminal residue" evidence="2">
    <location>
        <position position="65"/>
    </location>
</feature>
<dbReference type="EMBL" id="BARS01050638">
    <property type="protein sequence ID" value="GAG50192.1"/>
    <property type="molecule type" value="Genomic_DNA"/>
</dbReference>
<accession>X0YTY8</accession>
<feature type="domain" description="PurM-like N-terminal" evidence="1">
    <location>
        <begin position="25"/>
        <end position="65"/>
    </location>
</feature>